<dbReference type="OrthoDB" id="9795736at2"/>
<dbReference type="AlphaFoldDB" id="A0A4R8A1G9"/>
<dbReference type="Proteomes" id="UP000295447">
    <property type="component" value="Unassembled WGS sequence"/>
</dbReference>
<organism evidence="2 3">
    <name type="scientific">Kribbella kalugense</name>
    <dbReference type="NCBI Taxonomy" id="2512221"/>
    <lineage>
        <taxon>Bacteria</taxon>
        <taxon>Bacillati</taxon>
        <taxon>Actinomycetota</taxon>
        <taxon>Actinomycetes</taxon>
        <taxon>Propionibacteriales</taxon>
        <taxon>Kribbellaceae</taxon>
        <taxon>Kribbella</taxon>
    </lineage>
</organism>
<protein>
    <submittedName>
        <fullName evidence="2">Uncharacterized protein DUF1003</fullName>
    </submittedName>
</protein>
<dbReference type="Pfam" id="PF06210">
    <property type="entry name" value="DUF1003"/>
    <property type="match status" value="1"/>
</dbReference>
<keyword evidence="1" id="KW-0472">Membrane</keyword>
<sequence length="139" mass="15597">MSPAATSVQAHHPVVVAVQAKRAQDIQLRIADAITAFAGSMTFVYIHAIVFAIWMLFIESSPWPTLTLIVSLEAIFLSTFVMIGQNRQSAFQEAKADHDFTEQELELKDNTKLTREIHTLTTELHKHLIRASTNESPRP</sequence>
<keyword evidence="1" id="KW-0812">Transmembrane</keyword>
<gene>
    <name evidence="2" type="ORF">EV650_3232</name>
</gene>
<comment type="caution">
    <text evidence="2">The sequence shown here is derived from an EMBL/GenBank/DDBJ whole genome shotgun (WGS) entry which is preliminary data.</text>
</comment>
<reference evidence="2 3" key="1">
    <citation type="submission" date="2019-03" db="EMBL/GenBank/DDBJ databases">
        <title>Genomic Encyclopedia of Type Strains, Phase III (KMG-III): the genomes of soil and plant-associated and newly described type strains.</title>
        <authorList>
            <person name="Whitman W."/>
        </authorList>
    </citation>
    <scope>NUCLEOTIDE SEQUENCE [LARGE SCALE GENOMIC DNA]</scope>
    <source>
        <strain evidence="2 3">VKM Ac-2570</strain>
    </source>
</reference>
<dbReference type="InterPro" id="IPR010406">
    <property type="entry name" value="DUF1003"/>
</dbReference>
<accession>A0A4R8A1G9</accession>
<name>A0A4R8A1G9_9ACTN</name>
<feature type="transmembrane region" description="Helical" evidence="1">
    <location>
        <begin position="63"/>
        <end position="83"/>
    </location>
</feature>
<keyword evidence="1" id="KW-1133">Transmembrane helix</keyword>
<feature type="transmembrane region" description="Helical" evidence="1">
    <location>
        <begin position="30"/>
        <end position="57"/>
    </location>
</feature>
<evidence type="ECO:0000313" key="2">
    <source>
        <dbReference type="EMBL" id="TDW24353.1"/>
    </source>
</evidence>
<evidence type="ECO:0000256" key="1">
    <source>
        <dbReference type="SAM" id="Phobius"/>
    </source>
</evidence>
<dbReference type="EMBL" id="SODF01000001">
    <property type="protein sequence ID" value="TDW24353.1"/>
    <property type="molecule type" value="Genomic_DNA"/>
</dbReference>
<keyword evidence="3" id="KW-1185">Reference proteome</keyword>
<evidence type="ECO:0000313" key="3">
    <source>
        <dbReference type="Proteomes" id="UP000295447"/>
    </source>
</evidence>
<dbReference type="RefSeq" id="WP_134119538.1">
    <property type="nucleotide sequence ID" value="NZ_SODF01000001.1"/>
</dbReference>
<proteinExistence type="predicted"/>